<proteinExistence type="predicted"/>
<dbReference type="Proteomes" id="UP000190890">
    <property type="component" value="Unassembled WGS sequence"/>
</dbReference>
<accession>A0A1S8TGN6</accession>
<dbReference type="STRING" id="29367.CLPUN_24960"/>
<keyword evidence="3" id="KW-0012">Acyltransferase</keyword>
<dbReference type="SUPFAM" id="SSF47336">
    <property type="entry name" value="ACP-like"/>
    <property type="match status" value="1"/>
</dbReference>
<sequence length="1313" mass="153213">MQQIKNTKSFSILCAKYFEEKEFWIKEINEIIDEGSIFECFHMKSSKLSGQYETESFILDDDLRSKLRIMSKDLPKTTFIILNTMVSILLSMYSEKNRISFAIPSMRSLQDNKNEVIPIRVQIDNQKSFKDNLINIGKTFSKYINSSVLPLEELIKVSDSINSSSIKELYELLLFSNTIHERDSYDNFYGILNFESLISDNCIKIKVHYDNGVFYKFIIKDLIENFKHVIRTLLENSDRKICDISLMKERKMNAIINEFNNTDSPIDSSSLLHSFLEECVDKNPSKNAIYYENKVITYLEFENMSNKVANFLINNNVKKKEIVAVKMKKSPEMLSAMMGILKAGCSYLPIDINCPNERLQLIQQDSGFEKMIVFEKNNLSDYKIECLNITEMLGESDEYNKRPLVNISNDDIAYIIYTSGSTGTPKGVPIKHKSIVNRLIWMRDKYRLNEKDFFLQKTPVTFDVSLWELFLWTFCKSKLCIVSEGHEKYPEKLSKYFNKHNITVVHFVPAMLDMFLQFYEDEKDIEFKSLKFVFVSGEKLAINLCERFYKSELFYNHVKLVNLYGPTEAAVDVTYFNVERDRVYDYIPIGKPIDNTKVYIMNKQLKIQPIGIIGDLYLSGVCLTPGYINNEALNNEKFIENPYINGEIMYKTGDTCSLGSDGNIVYHGRSDSQIKLRGYRIELGEIERRIEELFNVKSIVLPLTNPSTGIVDLCAYYSGMKKLSLKDMKEELKKFLPDYMIPEYVVKIDNMPLTTSGKINTRALLAPFREIIKNSNFNTENNIINKVRTAWAEVLGINENTIKMDDNFFEIGGHSLKASVIILKLRKIFNVVLSIEDIFGYSTLGEFCDYLIPKINSSQDIEGYEIKRVDKKDYYALTPSQQRLYFIQQIDERGTGYNMSGFFEIKGEFDYKKIETSFIKIIRRHEVLRTGFRMINDVPKQFIIDDFEFKVEIMQATEENVQVKSREFIKPFELERPPLIRVALIKLSTNHYVMGIDMHHIISDGSSLGIIVNEFMSIYNEEKLPKLEIQYKDFVEWHNEYIKLDKYKEQGKYWSEYLSTEIPDSSFPLDYERKSKVTFNGDLIEGRIENLIKQNIDQYCMKNNVTNFMLYLAVYNILISKFINKDEVIVGIPIAGRNNPDIQNLIGMFINMIPIKNRVCEKLRFEEYLQEIKKNVLQAFKNKDYSFDDMVKSLQVERDNSRNPIFDNALAVQNMEIGDICIDGLQITPFDSGYREAKFDTYFEIYDKQDCINLKLEYSTDIFKRSSMQLVIDNFISIIRQVIEETEININQIDINLIYEKAEIVELEGEFDF</sequence>
<dbReference type="GO" id="GO:0043041">
    <property type="term" value="P:amino acid activation for nonribosomal peptide biosynthetic process"/>
    <property type="evidence" value="ECO:0007669"/>
    <property type="project" value="TreeGrafter"/>
</dbReference>
<dbReference type="GO" id="GO:0031177">
    <property type="term" value="F:phosphopantetheine binding"/>
    <property type="evidence" value="ECO:0007669"/>
    <property type="project" value="TreeGrafter"/>
</dbReference>
<dbReference type="EMBL" id="LZZM01000159">
    <property type="protein sequence ID" value="OOM76970.1"/>
    <property type="molecule type" value="Genomic_DNA"/>
</dbReference>
<dbReference type="PANTHER" id="PTHR45527:SF1">
    <property type="entry name" value="FATTY ACID SYNTHASE"/>
    <property type="match status" value="1"/>
</dbReference>
<name>A0A1S8TGN6_9CLOT</name>
<gene>
    <name evidence="3" type="primary">ppsC_1</name>
    <name evidence="3" type="ORF">CLPUN_24960</name>
</gene>
<dbReference type="RefSeq" id="WP_077847622.1">
    <property type="nucleotide sequence ID" value="NZ_LZZM01000159.1"/>
</dbReference>
<dbReference type="CDD" id="cd05930">
    <property type="entry name" value="A_NRPS"/>
    <property type="match status" value="1"/>
</dbReference>
<keyword evidence="4" id="KW-1185">Reference proteome</keyword>
<keyword evidence="3" id="KW-0808">Transferase</keyword>
<dbReference type="GO" id="GO:0044550">
    <property type="term" value="P:secondary metabolite biosynthetic process"/>
    <property type="evidence" value="ECO:0007669"/>
    <property type="project" value="TreeGrafter"/>
</dbReference>
<protein>
    <submittedName>
        <fullName evidence="3">Plipastatin synthase subunit C</fullName>
        <ecNumber evidence="3">2.3.1.-</ecNumber>
    </submittedName>
</protein>
<dbReference type="InterPro" id="IPR010071">
    <property type="entry name" value="AA_adenyl_dom"/>
</dbReference>
<evidence type="ECO:0000313" key="4">
    <source>
        <dbReference type="Proteomes" id="UP000190890"/>
    </source>
</evidence>
<dbReference type="Pfam" id="PF00550">
    <property type="entry name" value="PP-binding"/>
    <property type="match status" value="1"/>
</dbReference>
<dbReference type="PROSITE" id="PS50075">
    <property type="entry name" value="CARRIER"/>
    <property type="match status" value="1"/>
</dbReference>
<dbReference type="FunFam" id="3.40.50.980:FF:000001">
    <property type="entry name" value="Non-ribosomal peptide synthetase"/>
    <property type="match status" value="1"/>
</dbReference>
<evidence type="ECO:0000259" key="2">
    <source>
        <dbReference type="PROSITE" id="PS50075"/>
    </source>
</evidence>
<dbReference type="InterPro" id="IPR036736">
    <property type="entry name" value="ACP-like_sf"/>
</dbReference>
<dbReference type="PROSITE" id="PS00455">
    <property type="entry name" value="AMP_BINDING"/>
    <property type="match status" value="1"/>
</dbReference>
<dbReference type="CDD" id="cd19531">
    <property type="entry name" value="LCL_NRPS-like"/>
    <property type="match status" value="1"/>
</dbReference>
<dbReference type="InterPro" id="IPR009081">
    <property type="entry name" value="PP-bd_ACP"/>
</dbReference>
<reference evidence="3 4" key="1">
    <citation type="submission" date="2016-05" db="EMBL/GenBank/DDBJ databases">
        <title>Microbial solvent formation.</title>
        <authorList>
            <person name="Poehlein A."/>
            <person name="Montoya Solano J.D."/>
            <person name="Flitsch S."/>
            <person name="Krabben P."/>
            <person name="Duerre P."/>
            <person name="Daniel R."/>
        </authorList>
    </citation>
    <scope>NUCLEOTIDE SEQUENCE [LARGE SCALE GENOMIC DNA]</scope>
    <source>
        <strain evidence="3 4">DSM 2619</strain>
    </source>
</reference>
<dbReference type="GO" id="GO:0008610">
    <property type="term" value="P:lipid biosynthetic process"/>
    <property type="evidence" value="ECO:0007669"/>
    <property type="project" value="UniProtKB-ARBA"/>
</dbReference>
<dbReference type="EC" id="2.3.1.-" evidence="3"/>
<dbReference type="InterPro" id="IPR020845">
    <property type="entry name" value="AMP-binding_CS"/>
</dbReference>
<dbReference type="InterPro" id="IPR001242">
    <property type="entry name" value="Condensation_dom"/>
</dbReference>
<organism evidence="3 4">
    <name type="scientific">Clostridium puniceum</name>
    <dbReference type="NCBI Taxonomy" id="29367"/>
    <lineage>
        <taxon>Bacteria</taxon>
        <taxon>Bacillati</taxon>
        <taxon>Bacillota</taxon>
        <taxon>Clostridia</taxon>
        <taxon>Eubacteriales</taxon>
        <taxon>Clostridiaceae</taxon>
        <taxon>Clostridium</taxon>
    </lineage>
</organism>
<dbReference type="GO" id="GO:0016746">
    <property type="term" value="F:acyltransferase activity"/>
    <property type="evidence" value="ECO:0007669"/>
    <property type="project" value="UniProtKB-KW"/>
</dbReference>
<dbReference type="SUPFAM" id="SSF52777">
    <property type="entry name" value="CoA-dependent acyltransferases"/>
    <property type="match status" value="3"/>
</dbReference>
<comment type="caution">
    <text evidence="3">The sequence shown here is derived from an EMBL/GenBank/DDBJ whole genome shotgun (WGS) entry which is preliminary data.</text>
</comment>
<dbReference type="SUPFAM" id="SSF56801">
    <property type="entry name" value="Acetyl-CoA synthetase-like"/>
    <property type="match status" value="1"/>
</dbReference>
<dbReference type="Gene3D" id="3.30.559.10">
    <property type="entry name" value="Chloramphenicol acetyltransferase-like domain"/>
    <property type="match status" value="1"/>
</dbReference>
<evidence type="ECO:0000313" key="3">
    <source>
        <dbReference type="EMBL" id="OOM76970.1"/>
    </source>
</evidence>
<dbReference type="GO" id="GO:0005829">
    <property type="term" value="C:cytosol"/>
    <property type="evidence" value="ECO:0007669"/>
    <property type="project" value="TreeGrafter"/>
</dbReference>
<dbReference type="Gene3D" id="3.30.559.30">
    <property type="entry name" value="Nonribosomal peptide synthetase, condensation domain"/>
    <property type="match status" value="2"/>
</dbReference>
<evidence type="ECO:0000256" key="1">
    <source>
        <dbReference type="ARBA" id="ARBA00001957"/>
    </source>
</evidence>
<comment type="cofactor">
    <cofactor evidence="1">
        <name>pantetheine 4'-phosphate</name>
        <dbReference type="ChEBI" id="CHEBI:47942"/>
    </cofactor>
</comment>
<dbReference type="NCBIfam" id="TIGR01733">
    <property type="entry name" value="AA-adenyl-dom"/>
    <property type="match status" value="1"/>
</dbReference>
<dbReference type="Pfam" id="PF00668">
    <property type="entry name" value="Condensation"/>
    <property type="match status" value="2"/>
</dbReference>
<dbReference type="Pfam" id="PF00501">
    <property type="entry name" value="AMP-binding"/>
    <property type="match status" value="1"/>
</dbReference>
<dbReference type="Gene3D" id="3.30.300.30">
    <property type="match status" value="1"/>
</dbReference>
<dbReference type="OrthoDB" id="51171at2"/>
<dbReference type="PANTHER" id="PTHR45527">
    <property type="entry name" value="NONRIBOSOMAL PEPTIDE SYNTHETASE"/>
    <property type="match status" value="1"/>
</dbReference>
<feature type="domain" description="Carrier" evidence="2">
    <location>
        <begin position="778"/>
        <end position="855"/>
    </location>
</feature>
<dbReference type="InterPro" id="IPR023213">
    <property type="entry name" value="CAT-like_dom_sf"/>
</dbReference>
<dbReference type="InterPro" id="IPR000873">
    <property type="entry name" value="AMP-dep_synth/lig_dom"/>
</dbReference>
<dbReference type="InterPro" id="IPR045851">
    <property type="entry name" value="AMP-bd_C_sf"/>
</dbReference>
<dbReference type="Gene3D" id="2.30.38.10">
    <property type="entry name" value="Luciferase, Domain 3"/>
    <property type="match status" value="1"/>
</dbReference>
<dbReference type="Gene3D" id="3.40.50.980">
    <property type="match status" value="2"/>
</dbReference>
<dbReference type="Gene3D" id="1.10.1200.10">
    <property type="entry name" value="ACP-like"/>
    <property type="match status" value="1"/>
</dbReference>